<reference evidence="1" key="1">
    <citation type="submission" date="2022-07" db="EMBL/GenBank/DDBJ databases">
        <title>Phylogenomic reconstructions and comparative analyses of Kickxellomycotina fungi.</title>
        <authorList>
            <person name="Reynolds N.K."/>
            <person name="Stajich J.E."/>
            <person name="Barry K."/>
            <person name="Grigoriev I.V."/>
            <person name="Crous P."/>
            <person name="Smith M.E."/>
        </authorList>
    </citation>
    <scope>NUCLEOTIDE SEQUENCE</scope>
    <source>
        <strain evidence="1">BCRC 34780</strain>
    </source>
</reference>
<comment type="caution">
    <text evidence="1">The sequence shown here is derived from an EMBL/GenBank/DDBJ whole genome shotgun (WGS) entry which is preliminary data.</text>
</comment>
<feature type="non-terminal residue" evidence="1">
    <location>
        <position position="104"/>
    </location>
</feature>
<keyword evidence="2" id="KW-1185">Reference proteome</keyword>
<sequence>PVAARQRPRRHVHCRRHAAHARRQHRQLVHRLLCLQLPHPQVPQHLVAALRLFALRRPGLGAGNLGHRAVWPVCQGQDAPVVGRRSQPLQAGPDRRLPGPGSRV</sequence>
<dbReference type="Proteomes" id="UP001140087">
    <property type="component" value="Unassembled WGS sequence"/>
</dbReference>
<gene>
    <name evidence="1" type="ORF">H4R21_001342</name>
</gene>
<feature type="non-terminal residue" evidence="1">
    <location>
        <position position="1"/>
    </location>
</feature>
<proteinExistence type="predicted"/>
<evidence type="ECO:0000313" key="2">
    <source>
        <dbReference type="Proteomes" id="UP001140087"/>
    </source>
</evidence>
<name>A0ACC1LBS1_9FUNG</name>
<evidence type="ECO:0000313" key="1">
    <source>
        <dbReference type="EMBL" id="KAJ2805222.1"/>
    </source>
</evidence>
<dbReference type="EMBL" id="JANBUN010000267">
    <property type="protein sequence ID" value="KAJ2805222.1"/>
    <property type="molecule type" value="Genomic_DNA"/>
</dbReference>
<protein>
    <submittedName>
        <fullName evidence="1">Uncharacterized protein</fullName>
    </submittedName>
</protein>
<organism evidence="1 2">
    <name type="scientific">Coemansia helicoidea</name>
    <dbReference type="NCBI Taxonomy" id="1286919"/>
    <lineage>
        <taxon>Eukaryota</taxon>
        <taxon>Fungi</taxon>
        <taxon>Fungi incertae sedis</taxon>
        <taxon>Zoopagomycota</taxon>
        <taxon>Kickxellomycotina</taxon>
        <taxon>Kickxellomycetes</taxon>
        <taxon>Kickxellales</taxon>
        <taxon>Kickxellaceae</taxon>
        <taxon>Coemansia</taxon>
    </lineage>
</organism>
<accession>A0ACC1LBS1</accession>